<dbReference type="EMBL" id="CABD030114333">
    <property type="status" value="NOT_ANNOTATED_CDS"/>
    <property type="molecule type" value="Genomic_DNA"/>
</dbReference>
<organism evidence="2 3">
    <name type="scientific">Gorilla gorilla gorilla</name>
    <name type="common">Western lowland gorilla</name>
    <dbReference type="NCBI Taxonomy" id="9595"/>
    <lineage>
        <taxon>Eukaryota</taxon>
        <taxon>Metazoa</taxon>
        <taxon>Chordata</taxon>
        <taxon>Craniata</taxon>
        <taxon>Vertebrata</taxon>
        <taxon>Euteleostomi</taxon>
        <taxon>Mammalia</taxon>
        <taxon>Eutheria</taxon>
        <taxon>Euarchontoglires</taxon>
        <taxon>Primates</taxon>
        <taxon>Haplorrhini</taxon>
        <taxon>Catarrhini</taxon>
        <taxon>Hominidae</taxon>
        <taxon>Gorilla</taxon>
    </lineage>
</organism>
<dbReference type="Proteomes" id="UP000001519">
    <property type="component" value="Chromosome 19"/>
</dbReference>
<reference evidence="3" key="1">
    <citation type="submission" date="2011-05" db="EMBL/GenBank/DDBJ databases">
        <title>Insights into the evolution of the great apes provided by the gorilla genome.</title>
        <authorList>
            <person name="Scally A."/>
        </authorList>
    </citation>
    <scope>NUCLEOTIDE SEQUENCE [LARGE SCALE GENOMIC DNA]</scope>
</reference>
<dbReference type="EMBL" id="CABD030114335">
    <property type="status" value="NOT_ANNOTATED_CDS"/>
    <property type="molecule type" value="Genomic_DNA"/>
</dbReference>
<proteinExistence type="predicted"/>
<dbReference type="EMBL" id="CABD030114337">
    <property type="status" value="NOT_ANNOTATED_CDS"/>
    <property type="molecule type" value="Genomic_DNA"/>
</dbReference>
<gene>
    <name evidence="2" type="primary">TRPM4</name>
</gene>
<evidence type="ECO:0000313" key="2">
    <source>
        <dbReference type="Ensembl" id="ENSGGOP00000051706.1"/>
    </source>
</evidence>
<dbReference type="EMBL" id="CABD030114336">
    <property type="status" value="NOT_ANNOTATED_CDS"/>
    <property type="molecule type" value="Genomic_DNA"/>
</dbReference>
<dbReference type="EMBL" id="CABD030114339">
    <property type="status" value="NOT_ANNOTATED_CDS"/>
    <property type="molecule type" value="Genomic_DNA"/>
</dbReference>
<dbReference type="GeneTree" id="ENSGT00940000158693"/>
<name>A0A2I2ZWU7_GORGO</name>
<dbReference type="EMBL" id="CABD030114334">
    <property type="status" value="NOT_ANNOTATED_CDS"/>
    <property type="molecule type" value="Genomic_DNA"/>
</dbReference>
<reference evidence="2" key="4">
    <citation type="submission" date="2025-09" db="UniProtKB">
        <authorList>
            <consortium name="Ensembl"/>
        </authorList>
    </citation>
    <scope>IDENTIFICATION</scope>
</reference>
<reference evidence="2 3" key="2">
    <citation type="journal article" date="2012" name="Nature">
        <title>Insights into hominid evolution from the gorilla genome sequence.</title>
        <authorList>
            <person name="Scally A."/>
            <person name="Dutheil J.Y."/>
            <person name="Hillier L.W."/>
            <person name="Jordan G.E."/>
            <person name="Goodhead I."/>
            <person name="Herrero J."/>
            <person name="Hobolth A."/>
            <person name="Lappalainen T."/>
            <person name="Mailund T."/>
            <person name="Marques-Bonet T."/>
            <person name="McCarthy S."/>
            <person name="Montgomery S.H."/>
            <person name="Schwalie P.C."/>
            <person name="Tang Y.A."/>
            <person name="Ward M.C."/>
            <person name="Xue Y."/>
            <person name="Yngvadottir B."/>
            <person name="Alkan C."/>
            <person name="Andersen L.N."/>
            <person name="Ayub Q."/>
            <person name="Ball E.V."/>
            <person name="Beal K."/>
            <person name="Bradley B.J."/>
            <person name="Chen Y."/>
            <person name="Clee C.M."/>
            <person name="Fitzgerald S."/>
            <person name="Graves T.A."/>
            <person name="Gu Y."/>
            <person name="Heath P."/>
            <person name="Heger A."/>
            <person name="Karakoc E."/>
            <person name="Kolb-Kokocinski A."/>
            <person name="Laird G.K."/>
            <person name="Lunter G."/>
            <person name="Meader S."/>
            <person name="Mort M."/>
            <person name="Mullikin J.C."/>
            <person name="Munch K."/>
            <person name="O'Connor T.D."/>
            <person name="Phillips A.D."/>
            <person name="Prado-Martinez J."/>
            <person name="Rogers A.S."/>
            <person name="Sajjadian S."/>
            <person name="Schmidt D."/>
            <person name="Shaw K."/>
            <person name="Simpson J.T."/>
            <person name="Stenson P.D."/>
            <person name="Turner D.J."/>
            <person name="Vigilant L."/>
            <person name="Vilella A.J."/>
            <person name="Whitener W."/>
            <person name="Zhu B."/>
            <person name="Cooper D.N."/>
            <person name="de Jong P."/>
            <person name="Dermitzakis E.T."/>
            <person name="Eichler E.E."/>
            <person name="Flicek P."/>
            <person name="Goldman N."/>
            <person name="Mundy N.I."/>
            <person name="Ning Z."/>
            <person name="Odom D.T."/>
            <person name="Ponting C.P."/>
            <person name="Quail M.A."/>
            <person name="Ryder O.A."/>
            <person name="Searle S.M."/>
            <person name="Warren W.C."/>
            <person name="Wilson R.K."/>
            <person name="Schierup M.H."/>
            <person name="Rogers J."/>
            <person name="Tyler-Smith C."/>
            <person name="Durbin R."/>
        </authorList>
    </citation>
    <scope>NUCLEOTIDE SEQUENCE [LARGE SCALE GENOMIC DNA]</scope>
</reference>
<sequence length="103" mass="11350">MVVPEKEQSWIPKIFKKKTCTTFIVDSTDPGARSLRGTGGAATRRTGSSFPWTTTTRPSSWWTTAHTAAWGARTASACAWSPTSHSRRRAWEELELTSLSCSS</sequence>
<dbReference type="Ensembl" id="ENSGGOT00000067106.1">
    <property type="protein sequence ID" value="ENSGGOP00000051706.1"/>
    <property type="gene ID" value="ENSGGOG00000008427.3"/>
</dbReference>
<feature type="region of interest" description="Disordered" evidence="1">
    <location>
        <begin position="31"/>
        <end position="58"/>
    </location>
</feature>
<reference evidence="2" key="3">
    <citation type="submission" date="2025-08" db="UniProtKB">
        <authorList>
            <consortium name="Ensembl"/>
        </authorList>
    </citation>
    <scope>IDENTIFICATION</scope>
</reference>
<dbReference type="AlphaFoldDB" id="A0A2I2ZWU7"/>
<evidence type="ECO:0000313" key="3">
    <source>
        <dbReference type="Proteomes" id="UP000001519"/>
    </source>
</evidence>
<accession>A0A2I2ZWU7</accession>
<evidence type="ECO:0000256" key="1">
    <source>
        <dbReference type="SAM" id="MobiDB-lite"/>
    </source>
</evidence>
<protein>
    <submittedName>
        <fullName evidence="2">Transient receptor potential cation channel subfamily M member 4</fullName>
    </submittedName>
</protein>
<dbReference type="Bgee" id="ENSGGOG00000008427">
    <property type="expression patterns" value="Expressed in heart and 6 other cell types or tissues"/>
</dbReference>
<dbReference type="EMBL" id="CABD030114338">
    <property type="status" value="NOT_ANNOTATED_CDS"/>
    <property type="molecule type" value="Genomic_DNA"/>
</dbReference>
<keyword evidence="3" id="KW-1185">Reference proteome</keyword>